<dbReference type="InterPro" id="IPR054765">
    <property type="entry name" value="SLBB_dom"/>
</dbReference>
<evidence type="ECO:0000259" key="15">
    <source>
        <dbReference type="Pfam" id="PF02563"/>
    </source>
</evidence>
<evidence type="ECO:0000256" key="13">
    <source>
        <dbReference type="ARBA" id="ARBA00023237"/>
    </source>
</evidence>
<proteinExistence type="inferred from homology"/>
<dbReference type="Proteomes" id="UP000035287">
    <property type="component" value="Chromosome"/>
</dbReference>
<dbReference type="PANTHER" id="PTHR33619:SF3">
    <property type="entry name" value="POLYSACCHARIDE EXPORT PROTEIN GFCE-RELATED"/>
    <property type="match status" value="1"/>
</dbReference>
<evidence type="ECO:0000256" key="3">
    <source>
        <dbReference type="ARBA" id="ARBA00022448"/>
    </source>
</evidence>
<dbReference type="InterPro" id="IPR049712">
    <property type="entry name" value="Poly_export"/>
</dbReference>
<keyword evidence="9" id="KW-0406">Ion transport</keyword>
<dbReference type="AlphaFoldDB" id="A0A0G3XF44"/>
<evidence type="ECO:0000256" key="5">
    <source>
        <dbReference type="ARBA" id="ARBA00022597"/>
    </source>
</evidence>
<dbReference type="PATRIC" id="fig|1348774.3.peg.702"/>
<dbReference type="Gene3D" id="3.30.1950.10">
    <property type="entry name" value="wza like domain"/>
    <property type="match status" value="1"/>
</dbReference>
<evidence type="ECO:0000313" key="18">
    <source>
        <dbReference type="Proteomes" id="UP000035287"/>
    </source>
</evidence>
<keyword evidence="4" id="KW-1134">Transmembrane beta strand</keyword>
<evidence type="ECO:0000256" key="1">
    <source>
        <dbReference type="ARBA" id="ARBA00004571"/>
    </source>
</evidence>
<dbReference type="PANTHER" id="PTHR33619">
    <property type="entry name" value="POLYSACCHARIDE EXPORT PROTEIN GFCE-RELATED"/>
    <property type="match status" value="1"/>
</dbReference>
<keyword evidence="7" id="KW-0732">Signal</keyword>
<keyword evidence="11" id="KW-0472">Membrane</keyword>
<keyword evidence="14" id="KW-0449">Lipoprotein</keyword>
<dbReference type="GO" id="GO:0009279">
    <property type="term" value="C:cell outer membrane"/>
    <property type="evidence" value="ECO:0007669"/>
    <property type="project" value="UniProtKB-SubCell"/>
</dbReference>
<evidence type="ECO:0000313" key="17">
    <source>
        <dbReference type="EMBL" id="AKM09224.1"/>
    </source>
</evidence>
<evidence type="ECO:0000256" key="14">
    <source>
        <dbReference type="ARBA" id="ARBA00023288"/>
    </source>
</evidence>
<keyword evidence="5" id="KW-0762">Sugar transport</keyword>
<dbReference type="Pfam" id="PF22461">
    <property type="entry name" value="SLBB_2"/>
    <property type="match status" value="1"/>
</dbReference>
<keyword evidence="13" id="KW-0998">Cell outer membrane</keyword>
<evidence type="ECO:0000256" key="2">
    <source>
        <dbReference type="ARBA" id="ARBA00009450"/>
    </source>
</evidence>
<evidence type="ECO:0000256" key="6">
    <source>
        <dbReference type="ARBA" id="ARBA00022692"/>
    </source>
</evidence>
<evidence type="ECO:0000256" key="8">
    <source>
        <dbReference type="ARBA" id="ARBA00023047"/>
    </source>
</evidence>
<name>A0A0G3XF44_9SPHN</name>
<dbReference type="GO" id="GO:0046930">
    <property type="term" value="C:pore complex"/>
    <property type="evidence" value="ECO:0007669"/>
    <property type="project" value="UniProtKB-KW"/>
</dbReference>
<evidence type="ECO:0000256" key="11">
    <source>
        <dbReference type="ARBA" id="ARBA00023136"/>
    </source>
</evidence>
<evidence type="ECO:0000256" key="12">
    <source>
        <dbReference type="ARBA" id="ARBA00023139"/>
    </source>
</evidence>
<comment type="similarity">
    <text evidence="2">Belongs to the BexD/CtrA/VexA family.</text>
</comment>
<dbReference type="PROSITE" id="PS51257">
    <property type="entry name" value="PROKAR_LIPOPROTEIN"/>
    <property type="match status" value="1"/>
</dbReference>
<evidence type="ECO:0000259" key="16">
    <source>
        <dbReference type="Pfam" id="PF22461"/>
    </source>
</evidence>
<dbReference type="GO" id="GO:0006811">
    <property type="term" value="P:monoatomic ion transport"/>
    <property type="evidence" value="ECO:0007669"/>
    <property type="project" value="UniProtKB-KW"/>
</dbReference>
<keyword evidence="6" id="KW-0812">Transmembrane</keyword>
<dbReference type="Pfam" id="PF02563">
    <property type="entry name" value="Poly_export"/>
    <property type="match status" value="1"/>
</dbReference>
<organism evidence="17 18">
    <name type="scientific">Croceicoccus naphthovorans</name>
    <dbReference type="NCBI Taxonomy" id="1348774"/>
    <lineage>
        <taxon>Bacteria</taxon>
        <taxon>Pseudomonadati</taxon>
        <taxon>Pseudomonadota</taxon>
        <taxon>Alphaproteobacteria</taxon>
        <taxon>Sphingomonadales</taxon>
        <taxon>Erythrobacteraceae</taxon>
        <taxon>Croceicoccus</taxon>
    </lineage>
</organism>
<dbReference type="STRING" id="1348774.AB433_03360"/>
<feature type="domain" description="SLBB" evidence="16">
    <location>
        <begin position="130"/>
        <end position="208"/>
    </location>
</feature>
<evidence type="ECO:0000256" key="10">
    <source>
        <dbReference type="ARBA" id="ARBA00023114"/>
    </source>
</evidence>
<dbReference type="EMBL" id="CP011770">
    <property type="protein sequence ID" value="AKM09224.1"/>
    <property type="molecule type" value="Genomic_DNA"/>
</dbReference>
<sequence>MLRFNGMRVGAAIFVAAALGGCQSVPDASMARGPAAYQVLAPQDAQSMGAYRIGPFDRLTISVYDDPSLSYTDLPVDAEGQFEYPLIGTVTAAGLTSGELTRQIKGRLDDAFYNDARVTVFVNSSASQFVTVEGSVTEPGRYQLPNGRATLLEMIAQAKSPTRTAKLDQVMVFRMEDGQRMGAVFNLAEIRRGAADNPALRGGDIVVVGNSAVKGAFRDFLLTAPFFNVFQAF</sequence>
<evidence type="ECO:0000256" key="9">
    <source>
        <dbReference type="ARBA" id="ARBA00023065"/>
    </source>
</evidence>
<dbReference type="OrthoDB" id="8410640at2"/>
<keyword evidence="10" id="KW-0626">Porin</keyword>
<keyword evidence="12" id="KW-0564">Palmitate</keyword>
<protein>
    <submittedName>
        <fullName evidence="17">Uncharacterized protein</fullName>
    </submittedName>
</protein>
<accession>A0A0G3XF44</accession>
<dbReference type="Gene3D" id="3.10.560.10">
    <property type="entry name" value="Outer membrane lipoprotein wza domain like"/>
    <property type="match status" value="1"/>
</dbReference>
<dbReference type="GO" id="GO:0015288">
    <property type="term" value="F:porin activity"/>
    <property type="evidence" value="ECO:0007669"/>
    <property type="project" value="UniProtKB-KW"/>
</dbReference>
<evidence type="ECO:0000256" key="7">
    <source>
        <dbReference type="ARBA" id="ARBA00022729"/>
    </source>
</evidence>
<dbReference type="RefSeq" id="WP_047819915.1">
    <property type="nucleotide sequence ID" value="NZ_JACIEL010000009.1"/>
</dbReference>
<dbReference type="KEGG" id="cna:AB433_03360"/>
<reference evidence="17 18" key="1">
    <citation type="submission" date="2015-06" db="EMBL/GenBank/DDBJ databases">
        <authorList>
            <person name="Zeng Y."/>
            <person name="Huang Y."/>
        </authorList>
    </citation>
    <scope>NUCLEOTIDE SEQUENCE [LARGE SCALE GENOMIC DNA]</scope>
    <source>
        <strain evidence="17 18">PQ-2</strain>
    </source>
</reference>
<comment type="subcellular location">
    <subcellularLocation>
        <location evidence="1">Cell outer membrane</location>
        <topology evidence="1">Multi-pass membrane protein</topology>
    </subcellularLocation>
</comment>
<dbReference type="InterPro" id="IPR003715">
    <property type="entry name" value="Poly_export_N"/>
</dbReference>
<evidence type="ECO:0000256" key="4">
    <source>
        <dbReference type="ARBA" id="ARBA00022452"/>
    </source>
</evidence>
<keyword evidence="3" id="KW-0813">Transport</keyword>
<feature type="domain" description="Polysaccharide export protein N-terminal" evidence="15">
    <location>
        <begin position="47"/>
        <end position="122"/>
    </location>
</feature>
<keyword evidence="8" id="KW-0625">Polysaccharide transport</keyword>
<dbReference type="GO" id="GO:0015159">
    <property type="term" value="F:polysaccharide transmembrane transporter activity"/>
    <property type="evidence" value="ECO:0007669"/>
    <property type="project" value="InterPro"/>
</dbReference>
<keyword evidence="18" id="KW-1185">Reference proteome</keyword>
<gene>
    <name evidence="17" type="ORF">AB433_03360</name>
</gene>